<feature type="active site" description="Charge relay system" evidence="6">
    <location>
        <position position="354"/>
    </location>
</feature>
<feature type="domain" description="Peptidase S8/S53" evidence="7">
    <location>
        <begin position="55"/>
        <end position="416"/>
    </location>
</feature>
<dbReference type="PANTHER" id="PTHR43806">
    <property type="entry name" value="PEPTIDASE S8"/>
    <property type="match status" value="1"/>
</dbReference>
<dbReference type="Pfam" id="PF13946">
    <property type="entry name" value="DUF4214"/>
    <property type="match status" value="1"/>
</dbReference>
<dbReference type="Gene3D" id="3.40.50.200">
    <property type="entry name" value="Peptidase S8/S53 domain"/>
    <property type="match status" value="2"/>
</dbReference>
<sequence length="1525" mass="163391">MLKQNRTDDSANLRSPSQSQDWAEAAAILESDEYKADWGLAGMNASYAYALGYTGEGIKLGEVDSGIYAAHPEFADGRIHPLDISGTYLNDGYRYENLHWEWDGNSWHLVSEGPWDPSRFEANESFDTPGVYDGSINGTHGTHVGGSIAAARDGKGMHGVAYLADLFTANTGGTDGMVCGPSEDYNYFKAAYGAVAEAGARVINTSWGQDAASDDFSTLEGLMTVYSTHFGKLTWIDAVADVVKEYGEIQTWAAGNNGCFSPVVEASLPYFRPELERNWIAVGASGDTGGHSPDSTYAESWSTKAGVAKYWTVFAPGINIYSTVAHHEDGDVWSPEAWGVDPNNPEYTSVSGTSMAAPHATGALGLVMQRYAYLGNQEARDVLLTTAQHMDAVEGTPDDTTGLARNDAPNEIWGWGAIDLKAAMNGPGQFLGAFTVDMDETQSDVWYNTITEDALIQRHREDIAEQATWQQTLADKGWDETPPTEASSIEDQVAYEVGTARAEAAANRVYEGSLIKMGDGTLALMGEGSTYSGGTVLKGGTLEVGALGAAGTGAIEFTDGAQTLRIDHLALSEDEDHSFANLITDFANDGDVIEVCGIGSNVALSFDYASDLLQLIDTANNVCQATLQLDGDYGGKLFTASYDGEGTVQIELQAIEISDALRSPDNIDLWAQAAETWESAEYEADWGLAGMNASYAYALGYTGEGIKLGEVDSGIYAAHPEFAGDRIHPLDISGTYLNDGYSYEEAGWVFNYDEWKWEWIFKGPIEESRFSAGDEFETPGVYSNEYNDPHGTHVGGTIAANRDGEGMHGVAFDANLFLANTHGTDGKVYGANSDYNYFLAAYGANAEAGARAINTSWGTAPGDHDYDSLQGLTDAYSDFFGSLTHLDAMYDVSENTGVLQVIAAGNDFASNPDIRNSIPYFRPDYEDHWISVGASHRSDEPSPDSTGVGFFSDRAGVAKYWTVFAPGLEIYSAVPPSGTDDLWSPEDWSINPDDPNYTSASGTSMAAPHATGALGLVMQRYAYLGNQEARDVLLTTAQHMDAVEGTPDDTTGLARNDAPNEIWGWGAIDLKAAMNGPGQFLGAFTVDMDETQSDVWYNTITEDALIQRHREDIAEQATWQQTLADKGWDETPPTEASSIEDQVAYEVGTARAEAAANRVYEGSLIKMGDGTLALMGEGSTYSGGTVLKGGTLEVGALGAAGTGAIEFTDGAQTLRIDHLALSEDEDHSFANLITDFANDGDVIEVCGIGSNVALSFDYASDLLQLIDTANNVCQATLQLDGDYGGKLFTASYDGEGTVQIELRVPVYSGGAVVTDNGSDNVEDEIVTGTAGDDVFSDLSFPSNVAGGDGFDAIVLPGNITDFILTPAPGGFTLTKASDSETSIFFSDVEAIRFDDITLERHDDPEAVSLYSLYQTVFGRAAEINGLSFWFNEAEKGLSMHDIATSFAQSDEFQTTYGVDPSPETLVDGIYANIFGREPDPAGEAFWLDAFQNGLETADFLTAFSDATELHTLVENAVDDGIFLIA</sequence>
<dbReference type="GO" id="GO:0006508">
    <property type="term" value="P:proteolysis"/>
    <property type="evidence" value="ECO:0007669"/>
    <property type="project" value="UniProtKB-KW"/>
</dbReference>
<dbReference type="STRING" id="937218.SAMN06297251_1052"/>
<feature type="active site" description="Charge relay system" evidence="6">
    <location>
        <position position="712"/>
    </location>
</feature>
<dbReference type="GO" id="GO:0004252">
    <property type="term" value="F:serine-type endopeptidase activity"/>
    <property type="evidence" value="ECO:0007669"/>
    <property type="project" value="UniProtKB-UniRule"/>
</dbReference>
<dbReference type="InterPro" id="IPR050131">
    <property type="entry name" value="Peptidase_S8_subtilisin-like"/>
</dbReference>
<dbReference type="Pfam" id="PF12951">
    <property type="entry name" value="PATR"/>
    <property type="match status" value="2"/>
</dbReference>
<keyword evidence="4 6" id="KW-0378">Hydrolase</keyword>
<feature type="domain" description="DUF4214" evidence="8">
    <location>
        <begin position="1443"/>
        <end position="1511"/>
    </location>
</feature>
<accession>A0A1W2AQ72</accession>
<evidence type="ECO:0000259" key="8">
    <source>
        <dbReference type="Pfam" id="PF13946"/>
    </source>
</evidence>
<dbReference type="InterPro" id="IPR022398">
    <property type="entry name" value="Peptidase_S8_His-AS"/>
</dbReference>
<dbReference type="PROSITE" id="PS00137">
    <property type="entry name" value="SUBTILASE_HIS"/>
    <property type="match status" value="2"/>
</dbReference>
<dbReference type="NCBIfam" id="TIGR02601">
    <property type="entry name" value="autotrns_rpt"/>
    <property type="match status" value="2"/>
</dbReference>
<evidence type="ECO:0000313" key="9">
    <source>
        <dbReference type="EMBL" id="SMC62754.1"/>
    </source>
</evidence>
<reference evidence="9 10" key="1">
    <citation type="submission" date="2017-04" db="EMBL/GenBank/DDBJ databases">
        <authorList>
            <person name="Afonso C.L."/>
            <person name="Miller P.J."/>
            <person name="Scott M.A."/>
            <person name="Spackman E."/>
            <person name="Goraichik I."/>
            <person name="Dimitrov K.M."/>
            <person name="Suarez D.L."/>
            <person name="Swayne D.E."/>
        </authorList>
    </citation>
    <scope>NUCLEOTIDE SEQUENCE [LARGE SCALE GENOMIC DNA]</scope>
    <source>
        <strain evidence="9 10">CGMCC 1.10972</strain>
    </source>
</reference>
<dbReference type="Gene3D" id="1.10.3130.20">
    <property type="entry name" value="Phycobilisome linker domain"/>
    <property type="match status" value="1"/>
</dbReference>
<evidence type="ECO:0000313" key="10">
    <source>
        <dbReference type="Proteomes" id="UP000192656"/>
    </source>
</evidence>
<evidence type="ECO:0000259" key="7">
    <source>
        <dbReference type="Pfam" id="PF00082"/>
    </source>
</evidence>
<dbReference type="InterPro" id="IPR023828">
    <property type="entry name" value="Peptidase_S8_Ser-AS"/>
</dbReference>
<dbReference type="Pfam" id="PF00082">
    <property type="entry name" value="Peptidase_S8"/>
    <property type="match status" value="2"/>
</dbReference>
<feature type="active site" description="Charge relay system" evidence="6">
    <location>
        <position position="790"/>
    </location>
</feature>
<keyword evidence="10" id="KW-1185">Reference proteome</keyword>
<dbReference type="InterPro" id="IPR015500">
    <property type="entry name" value="Peptidase_S8_subtilisin-rel"/>
</dbReference>
<dbReference type="Proteomes" id="UP000192656">
    <property type="component" value="Unassembled WGS sequence"/>
</dbReference>
<evidence type="ECO:0000256" key="2">
    <source>
        <dbReference type="ARBA" id="ARBA00022670"/>
    </source>
</evidence>
<feature type="domain" description="Peptidase S8/S53" evidence="7">
    <location>
        <begin position="703"/>
        <end position="1066"/>
    </location>
</feature>
<evidence type="ECO:0000256" key="3">
    <source>
        <dbReference type="ARBA" id="ARBA00022729"/>
    </source>
</evidence>
<dbReference type="PROSITE" id="PS51892">
    <property type="entry name" value="SUBTILASE"/>
    <property type="match status" value="2"/>
</dbReference>
<protein>
    <submittedName>
        <fullName evidence="9">Autotransporter-associated beta strand repeat-containing protein</fullName>
    </submittedName>
</protein>
<organism evidence="9 10">
    <name type="scientific">Fulvimarina manganoxydans</name>
    <dbReference type="NCBI Taxonomy" id="937218"/>
    <lineage>
        <taxon>Bacteria</taxon>
        <taxon>Pseudomonadati</taxon>
        <taxon>Pseudomonadota</taxon>
        <taxon>Alphaproteobacteria</taxon>
        <taxon>Hyphomicrobiales</taxon>
        <taxon>Aurantimonadaceae</taxon>
        <taxon>Fulvimarina</taxon>
    </lineage>
</organism>
<dbReference type="PANTHER" id="PTHR43806:SF11">
    <property type="entry name" value="CEREVISIN-RELATED"/>
    <property type="match status" value="1"/>
</dbReference>
<evidence type="ECO:0000256" key="6">
    <source>
        <dbReference type="PROSITE-ProRule" id="PRU01240"/>
    </source>
</evidence>
<dbReference type="CDD" id="cd04848">
    <property type="entry name" value="Peptidases_S8_Autotransporter_serine_protease_like"/>
    <property type="match status" value="2"/>
</dbReference>
<dbReference type="PROSITE" id="PS00138">
    <property type="entry name" value="SUBTILASE_SER"/>
    <property type="match status" value="2"/>
</dbReference>
<name>A0A1W2AQ72_9HYPH</name>
<feature type="active site" description="Charge relay system" evidence="6">
    <location>
        <position position="1004"/>
    </location>
</feature>
<dbReference type="InterPro" id="IPR000209">
    <property type="entry name" value="Peptidase_S8/S53_dom"/>
</dbReference>
<dbReference type="InterPro" id="IPR013425">
    <property type="entry name" value="Autotrns_rpt"/>
</dbReference>
<dbReference type="InterPro" id="IPR034061">
    <property type="entry name" value="Peptidases_S8_Autotransporter"/>
</dbReference>
<feature type="active site" description="Charge relay system" evidence="6">
    <location>
        <position position="64"/>
    </location>
</feature>
<dbReference type="EMBL" id="FWXR01000005">
    <property type="protein sequence ID" value="SMC62754.1"/>
    <property type="molecule type" value="Genomic_DNA"/>
</dbReference>
<dbReference type="InterPro" id="IPR036852">
    <property type="entry name" value="Peptidase_S8/S53_dom_sf"/>
</dbReference>
<feature type="active site" description="Charge relay system" evidence="6">
    <location>
        <position position="140"/>
    </location>
</feature>
<gene>
    <name evidence="9" type="ORF">SAMN06297251_1052</name>
</gene>
<comment type="similarity">
    <text evidence="1 6">Belongs to the peptidase S8 family.</text>
</comment>
<keyword evidence="5 6" id="KW-0720">Serine protease</keyword>
<proteinExistence type="inferred from homology"/>
<keyword evidence="3" id="KW-0732">Signal</keyword>
<dbReference type="InterPro" id="IPR038255">
    <property type="entry name" value="PBS_linker_sf"/>
</dbReference>
<dbReference type="SUPFAM" id="SSF52743">
    <property type="entry name" value="Subtilisin-like"/>
    <property type="match status" value="2"/>
</dbReference>
<evidence type="ECO:0000256" key="4">
    <source>
        <dbReference type="ARBA" id="ARBA00022801"/>
    </source>
</evidence>
<evidence type="ECO:0000256" key="1">
    <source>
        <dbReference type="ARBA" id="ARBA00011073"/>
    </source>
</evidence>
<dbReference type="InterPro" id="IPR025282">
    <property type="entry name" value="DUF4214"/>
</dbReference>
<dbReference type="PRINTS" id="PR00723">
    <property type="entry name" value="SUBTILISIN"/>
</dbReference>
<keyword evidence="2 6" id="KW-0645">Protease</keyword>
<evidence type="ECO:0000256" key="5">
    <source>
        <dbReference type="ARBA" id="ARBA00022825"/>
    </source>
</evidence>